<gene>
    <name evidence="1" type="ORF">HNV11_06835</name>
</gene>
<organism evidence="1 2">
    <name type="scientific">Spirosoma taeanense</name>
    <dbReference type="NCBI Taxonomy" id="2735870"/>
    <lineage>
        <taxon>Bacteria</taxon>
        <taxon>Pseudomonadati</taxon>
        <taxon>Bacteroidota</taxon>
        <taxon>Cytophagia</taxon>
        <taxon>Cytophagales</taxon>
        <taxon>Cytophagaceae</taxon>
        <taxon>Spirosoma</taxon>
    </lineage>
</organism>
<protein>
    <submittedName>
        <fullName evidence="1">Uncharacterized protein</fullName>
    </submittedName>
</protein>
<dbReference type="RefSeq" id="WP_171738963.1">
    <property type="nucleotide sequence ID" value="NZ_CP053435.1"/>
</dbReference>
<keyword evidence="2" id="KW-1185">Reference proteome</keyword>
<dbReference type="KEGG" id="stae:HNV11_06835"/>
<proteinExistence type="predicted"/>
<evidence type="ECO:0000313" key="2">
    <source>
        <dbReference type="Proteomes" id="UP000502756"/>
    </source>
</evidence>
<dbReference type="EMBL" id="CP053435">
    <property type="protein sequence ID" value="QJW89125.1"/>
    <property type="molecule type" value="Genomic_DNA"/>
</dbReference>
<accession>A0A6M5Y5Q1</accession>
<dbReference type="Proteomes" id="UP000502756">
    <property type="component" value="Chromosome"/>
</dbReference>
<name>A0A6M5Y5Q1_9BACT</name>
<evidence type="ECO:0000313" key="1">
    <source>
        <dbReference type="EMBL" id="QJW89125.1"/>
    </source>
</evidence>
<sequence>MVESLVLIEGKNVKEESLWISLGNAKQLIVGSQLGFGVVLHIAATTPDDLRNALIDFAKVKNVSGVVTLMMRSQR</sequence>
<reference evidence="1 2" key="1">
    <citation type="submission" date="2020-05" db="EMBL/GenBank/DDBJ databases">
        <title>Genome sequencing of Spirosoma sp. TS118.</title>
        <authorList>
            <person name="Lee J.-H."/>
            <person name="Jeong S."/>
            <person name="Zhao L."/>
            <person name="Jung J.-H."/>
            <person name="Kim M.-K."/>
            <person name="Lim S."/>
        </authorList>
    </citation>
    <scope>NUCLEOTIDE SEQUENCE [LARGE SCALE GENOMIC DNA]</scope>
    <source>
        <strain evidence="1 2">TS118</strain>
    </source>
</reference>
<dbReference type="AlphaFoldDB" id="A0A6M5Y5Q1"/>